<dbReference type="Gene3D" id="3.40.1350.10">
    <property type="match status" value="1"/>
</dbReference>
<dbReference type="GO" id="GO:0003676">
    <property type="term" value="F:nucleic acid binding"/>
    <property type="evidence" value="ECO:0007669"/>
    <property type="project" value="InterPro"/>
</dbReference>
<evidence type="ECO:0000256" key="1">
    <source>
        <dbReference type="ARBA" id="ARBA00029354"/>
    </source>
</evidence>
<dbReference type="RefSeq" id="WP_349947318.1">
    <property type="nucleotide sequence ID" value="NZ_CP157940.1"/>
</dbReference>
<gene>
    <name evidence="2" type="ORF">ABFV83_02195</name>
</gene>
<proteinExistence type="predicted"/>
<reference evidence="2" key="1">
    <citation type="submission" date="2024-06" db="EMBL/GenBank/DDBJ databases">
        <title>Lacrimispora cavernae sp. nov., a novel anaerobe isolated from bat guano pile inside a cave.</title>
        <authorList>
            <person name="Miller S.L."/>
            <person name="Lu N."/>
            <person name="King J."/>
            <person name="Sankaranarayanan K."/>
            <person name="Lawson P.A."/>
        </authorList>
    </citation>
    <scope>NUCLEOTIDE SEQUENCE</scope>
    <source>
        <strain evidence="2">BS-2</strain>
    </source>
</reference>
<protein>
    <recommendedName>
        <fullName evidence="3">Holliday junction resolvase</fullName>
    </recommendedName>
</protein>
<accession>A0AAU7PQH4</accession>
<dbReference type="InterPro" id="IPR011856">
    <property type="entry name" value="tRNA_endonuc-like_dom_sf"/>
</dbReference>
<name>A0AAU7PQH4_9FIRM</name>
<dbReference type="GO" id="GO:0008821">
    <property type="term" value="F:crossover junction DNA endonuclease activity"/>
    <property type="evidence" value="ECO:0007669"/>
    <property type="project" value="UniProtKB-EC"/>
</dbReference>
<comment type="catalytic activity">
    <reaction evidence="1">
        <text>Endonucleolytic cleavage at a junction such as a reciprocal single-stranded crossover between two homologous DNA duplexes (Holliday junction).</text>
        <dbReference type="EC" id="3.1.21.10"/>
    </reaction>
</comment>
<evidence type="ECO:0000313" key="2">
    <source>
        <dbReference type="EMBL" id="XBS54626.1"/>
    </source>
</evidence>
<dbReference type="EMBL" id="CP157940">
    <property type="protein sequence ID" value="XBS54626.1"/>
    <property type="molecule type" value="Genomic_DNA"/>
</dbReference>
<evidence type="ECO:0008006" key="3">
    <source>
        <dbReference type="Google" id="ProtNLM"/>
    </source>
</evidence>
<sequence>MVSNKKAGTDFEREFAELLSEEGFWVHMFQDNKNGQPCDVVAARNGVTYLFDCKDCEKDYFFLSRMEENQYNAMHLFELTGNEKGKFALRFSNQTIYLIDYDLIKHLQGKGIKQIDEPLCGRYGSNIDIWLGNLPESVGDGNADSDWQ</sequence>
<dbReference type="InterPro" id="IPR002732">
    <property type="entry name" value="Hjc"/>
</dbReference>
<dbReference type="InterPro" id="IPR011335">
    <property type="entry name" value="Restrct_endonuc-II-like"/>
</dbReference>
<organism evidence="2">
    <name type="scientific">Lacrimispora sp. BS-2</name>
    <dbReference type="NCBI Taxonomy" id="3151850"/>
    <lineage>
        <taxon>Bacteria</taxon>
        <taxon>Bacillati</taxon>
        <taxon>Bacillota</taxon>
        <taxon>Clostridia</taxon>
        <taxon>Lachnospirales</taxon>
        <taxon>Lachnospiraceae</taxon>
        <taxon>Lacrimispora</taxon>
    </lineage>
</organism>
<dbReference type="SUPFAM" id="SSF52980">
    <property type="entry name" value="Restriction endonuclease-like"/>
    <property type="match status" value="1"/>
</dbReference>
<dbReference type="Pfam" id="PF01870">
    <property type="entry name" value="Hjc"/>
    <property type="match status" value="1"/>
</dbReference>
<dbReference type="AlphaFoldDB" id="A0AAU7PQH4"/>